<sequence>MKKVGEALMTSPILFATKPARQVAEVLGVGETMIVRFSKAIGFGGFGELQKDVRKALMTGPSLSEERATGNDNSFAGVIRSDIQNLQRTAEGLDTEVADAIVGMLAEAQTVQVVGYYQSFPFAHWFSFLLNTIKEDVRLFRPETDIGITKKGPDHCVVIFSYYRYALGTIRLAEEARANGNRVIVITDSSVSPVVPLADRVLVLAGAEKSAIEKGPVTFSVMNALLLHVAERVGKLDFINPANQYFIQ</sequence>
<protein>
    <submittedName>
        <fullName evidence="5">DNA-binding MurR/RpiR family transcriptional regulator</fullName>
    </submittedName>
</protein>
<dbReference type="CDD" id="cd05013">
    <property type="entry name" value="SIS_RpiR"/>
    <property type="match status" value="1"/>
</dbReference>
<accession>A0ABV2GCU4</accession>
<dbReference type="PANTHER" id="PTHR30514:SF18">
    <property type="entry name" value="RPIR-FAMILY TRANSCRIPTIONAL REGULATOR"/>
    <property type="match status" value="1"/>
</dbReference>
<dbReference type="InterPro" id="IPR036388">
    <property type="entry name" value="WH-like_DNA-bd_sf"/>
</dbReference>
<evidence type="ECO:0000313" key="5">
    <source>
        <dbReference type="EMBL" id="MET3576130.1"/>
    </source>
</evidence>
<dbReference type="InterPro" id="IPR001347">
    <property type="entry name" value="SIS_dom"/>
</dbReference>
<dbReference type="InterPro" id="IPR047640">
    <property type="entry name" value="RpiR-like"/>
</dbReference>
<dbReference type="InterPro" id="IPR046348">
    <property type="entry name" value="SIS_dom_sf"/>
</dbReference>
<dbReference type="GO" id="GO:0003677">
    <property type="term" value="F:DNA binding"/>
    <property type="evidence" value="ECO:0007669"/>
    <property type="project" value="UniProtKB-KW"/>
</dbReference>
<reference evidence="5 6" key="1">
    <citation type="submission" date="2024-06" db="EMBL/GenBank/DDBJ databases">
        <title>Genomic Encyclopedia of Type Strains, Phase IV (KMG-IV): sequencing the most valuable type-strain genomes for metagenomic binning, comparative biology and taxonomic classification.</title>
        <authorList>
            <person name="Goeker M."/>
        </authorList>
    </citation>
    <scope>NUCLEOTIDE SEQUENCE [LARGE SCALE GENOMIC DNA]</scope>
    <source>
        <strain evidence="5 6">DSM 26128</strain>
    </source>
</reference>
<evidence type="ECO:0000256" key="3">
    <source>
        <dbReference type="ARBA" id="ARBA00023163"/>
    </source>
</evidence>
<dbReference type="InterPro" id="IPR000281">
    <property type="entry name" value="HTH_RpiR"/>
</dbReference>
<dbReference type="PANTHER" id="PTHR30514">
    <property type="entry name" value="GLUCOKINASE"/>
    <property type="match status" value="1"/>
</dbReference>
<dbReference type="Pfam" id="PF01380">
    <property type="entry name" value="SIS"/>
    <property type="match status" value="1"/>
</dbReference>
<keyword evidence="1" id="KW-0805">Transcription regulation</keyword>
<dbReference type="Gene3D" id="3.40.50.10490">
    <property type="entry name" value="Glucose-6-phosphate isomerase like protein, domain 1"/>
    <property type="match status" value="1"/>
</dbReference>
<keyword evidence="6" id="KW-1185">Reference proteome</keyword>
<dbReference type="SUPFAM" id="SSF46689">
    <property type="entry name" value="Homeodomain-like"/>
    <property type="match status" value="1"/>
</dbReference>
<dbReference type="PROSITE" id="PS51071">
    <property type="entry name" value="HTH_RPIR"/>
    <property type="match status" value="1"/>
</dbReference>
<keyword evidence="3" id="KW-0804">Transcription</keyword>
<dbReference type="SUPFAM" id="SSF53697">
    <property type="entry name" value="SIS domain"/>
    <property type="match status" value="1"/>
</dbReference>
<feature type="domain" description="HTH rpiR-type" evidence="4">
    <location>
        <begin position="1"/>
        <end position="60"/>
    </location>
</feature>
<evidence type="ECO:0000256" key="1">
    <source>
        <dbReference type="ARBA" id="ARBA00023015"/>
    </source>
</evidence>
<evidence type="ECO:0000313" key="6">
    <source>
        <dbReference type="Proteomes" id="UP001549099"/>
    </source>
</evidence>
<dbReference type="Pfam" id="PF01418">
    <property type="entry name" value="HTH_6"/>
    <property type="match status" value="1"/>
</dbReference>
<name>A0ABV2GCU4_9BACL</name>
<evidence type="ECO:0000256" key="2">
    <source>
        <dbReference type="ARBA" id="ARBA00023125"/>
    </source>
</evidence>
<evidence type="ECO:0000259" key="4">
    <source>
        <dbReference type="PROSITE" id="PS51071"/>
    </source>
</evidence>
<proteinExistence type="predicted"/>
<dbReference type="InterPro" id="IPR035472">
    <property type="entry name" value="RpiR-like_SIS"/>
</dbReference>
<dbReference type="InterPro" id="IPR009057">
    <property type="entry name" value="Homeodomain-like_sf"/>
</dbReference>
<dbReference type="Proteomes" id="UP001549099">
    <property type="component" value="Unassembled WGS sequence"/>
</dbReference>
<keyword evidence="2 5" id="KW-0238">DNA-binding</keyword>
<dbReference type="EMBL" id="JBEPLW010000016">
    <property type="protein sequence ID" value="MET3576130.1"/>
    <property type="molecule type" value="Genomic_DNA"/>
</dbReference>
<organism evidence="5 6">
    <name type="scientific">Bhargavaea ullalensis</name>
    <dbReference type="NCBI Taxonomy" id="1265685"/>
    <lineage>
        <taxon>Bacteria</taxon>
        <taxon>Bacillati</taxon>
        <taxon>Bacillota</taxon>
        <taxon>Bacilli</taxon>
        <taxon>Bacillales</taxon>
        <taxon>Caryophanaceae</taxon>
        <taxon>Bhargavaea</taxon>
    </lineage>
</organism>
<comment type="caution">
    <text evidence="5">The sequence shown here is derived from an EMBL/GenBank/DDBJ whole genome shotgun (WGS) entry which is preliminary data.</text>
</comment>
<dbReference type="Gene3D" id="1.10.10.10">
    <property type="entry name" value="Winged helix-like DNA-binding domain superfamily/Winged helix DNA-binding domain"/>
    <property type="match status" value="1"/>
</dbReference>
<gene>
    <name evidence="5" type="ORF">ABID49_002045</name>
</gene>